<keyword evidence="1" id="KW-1015">Disulfide bond</keyword>
<evidence type="ECO:0000256" key="1">
    <source>
        <dbReference type="ARBA" id="ARBA00023157"/>
    </source>
</evidence>
<dbReference type="AlphaFoldDB" id="A0AAV5VRN6"/>
<comment type="caution">
    <text evidence="5">The sequence shown here is derived from an EMBL/GenBank/DDBJ whole genome shotgun (WGS) entry which is preliminary data.</text>
</comment>
<dbReference type="InterPro" id="IPR035914">
    <property type="entry name" value="Sperma_CUB_dom_sf"/>
</dbReference>
<accession>A0AAV5VRN6</accession>
<evidence type="ECO:0000256" key="2">
    <source>
        <dbReference type="PROSITE-ProRule" id="PRU00059"/>
    </source>
</evidence>
<keyword evidence="3" id="KW-0732">Signal</keyword>
<proteinExistence type="predicted"/>
<gene>
    <name evidence="5" type="ORF">PFISCL1PPCAC_12326</name>
</gene>
<feature type="signal peptide" evidence="3">
    <location>
        <begin position="1"/>
        <end position="16"/>
    </location>
</feature>
<name>A0AAV5VRN6_9BILA</name>
<dbReference type="Gene3D" id="2.60.120.290">
    <property type="entry name" value="Spermadhesin, CUB domain"/>
    <property type="match status" value="1"/>
</dbReference>
<evidence type="ECO:0000259" key="4">
    <source>
        <dbReference type="PROSITE" id="PS01180"/>
    </source>
</evidence>
<evidence type="ECO:0000313" key="6">
    <source>
        <dbReference type="Proteomes" id="UP001432322"/>
    </source>
</evidence>
<feature type="domain" description="CUB" evidence="4">
    <location>
        <begin position="166"/>
        <end position="282"/>
    </location>
</feature>
<evidence type="ECO:0000256" key="3">
    <source>
        <dbReference type="SAM" id="SignalP"/>
    </source>
</evidence>
<dbReference type="Proteomes" id="UP001432322">
    <property type="component" value="Unassembled WGS sequence"/>
</dbReference>
<comment type="caution">
    <text evidence="2">Lacks conserved residue(s) required for the propagation of feature annotation.</text>
</comment>
<keyword evidence="6" id="KW-1185">Reference proteome</keyword>
<dbReference type="EMBL" id="BTSY01000003">
    <property type="protein sequence ID" value="GMT21029.1"/>
    <property type="molecule type" value="Genomic_DNA"/>
</dbReference>
<dbReference type="InterPro" id="IPR000859">
    <property type="entry name" value="CUB_dom"/>
</dbReference>
<feature type="chain" id="PRO_5043428308" description="CUB domain-containing protein" evidence="3">
    <location>
        <begin position="17"/>
        <end position="316"/>
    </location>
</feature>
<organism evidence="5 6">
    <name type="scientific">Pristionchus fissidentatus</name>
    <dbReference type="NCBI Taxonomy" id="1538716"/>
    <lineage>
        <taxon>Eukaryota</taxon>
        <taxon>Metazoa</taxon>
        <taxon>Ecdysozoa</taxon>
        <taxon>Nematoda</taxon>
        <taxon>Chromadorea</taxon>
        <taxon>Rhabditida</taxon>
        <taxon>Rhabditina</taxon>
        <taxon>Diplogasteromorpha</taxon>
        <taxon>Diplogasteroidea</taxon>
        <taxon>Neodiplogasteridae</taxon>
        <taxon>Pristionchus</taxon>
    </lineage>
</organism>
<evidence type="ECO:0000313" key="5">
    <source>
        <dbReference type="EMBL" id="GMT21029.1"/>
    </source>
</evidence>
<dbReference type="PROSITE" id="PS01180">
    <property type="entry name" value="CUB"/>
    <property type="match status" value="1"/>
</dbReference>
<protein>
    <recommendedName>
        <fullName evidence="4">CUB domain-containing protein</fullName>
    </recommendedName>
</protein>
<dbReference type="SUPFAM" id="SSF49854">
    <property type="entry name" value="Spermadhesin, CUB domain"/>
    <property type="match status" value="1"/>
</dbReference>
<reference evidence="5" key="1">
    <citation type="submission" date="2023-10" db="EMBL/GenBank/DDBJ databases">
        <title>Genome assembly of Pristionchus species.</title>
        <authorList>
            <person name="Yoshida K."/>
            <person name="Sommer R.J."/>
        </authorList>
    </citation>
    <scope>NUCLEOTIDE SEQUENCE</scope>
    <source>
        <strain evidence="5">RS5133</strain>
    </source>
</reference>
<sequence>MRTAFLLTSLLALTAATTEIFYYADGDSDDAITKCAIDAIRRLEESTTCVRFTENPTEPSLAFTIIHSDECAWQPSNKTVHLGFDCITDNLCTELIGKAVGVDRPAADVAHFVGEKHNCTGPCNGLRCEFGGKLSTSECKCSCAYGFKGDRCETLDRLESLNDASCGVIEAQDAGSLALSTFPGDQAKGVFCQWLVKSADPWDKIELNFDGLDMDNESLPPNVMCNDILTIHGAGDVTTIPCKGAPIVPKMVSTSNWVLVELRTNPWARGAFSGPSIRYNLISRPAGALAFSDGMTSSAVLQSIIPAFAVLLARFL</sequence>